<proteinExistence type="predicted"/>
<reference evidence="3" key="2">
    <citation type="submission" date="2024-04" db="EMBL/GenBank/DDBJ databases">
        <authorList>
            <person name="Chen Y."/>
            <person name="Shah S."/>
            <person name="Dougan E. K."/>
            <person name="Thang M."/>
            <person name="Chan C."/>
        </authorList>
    </citation>
    <scope>NUCLEOTIDE SEQUENCE [LARGE SCALE GENOMIC DNA]</scope>
</reference>
<feature type="region of interest" description="Disordered" evidence="1">
    <location>
        <begin position="1"/>
        <end position="30"/>
    </location>
</feature>
<gene>
    <name evidence="2" type="ORF">C1SCF055_LOCUS34032</name>
</gene>
<accession>A0A9P1GC44</accession>
<protein>
    <submittedName>
        <fullName evidence="2">Uncharacterized protein</fullName>
    </submittedName>
</protein>
<dbReference type="EMBL" id="CAMXCT010004334">
    <property type="protein sequence ID" value="CAI4008606.1"/>
    <property type="molecule type" value="Genomic_DNA"/>
</dbReference>
<evidence type="ECO:0000256" key="1">
    <source>
        <dbReference type="SAM" id="MobiDB-lite"/>
    </source>
</evidence>
<dbReference type="AlphaFoldDB" id="A0A9P1GC44"/>
<dbReference type="EMBL" id="CAMXCT020004334">
    <property type="protein sequence ID" value="CAL1161981.1"/>
    <property type="molecule type" value="Genomic_DNA"/>
</dbReference>
<keyword evidence="4" id="KW-1185">Reference proteome</keyword>
<dbReference type="EMBL" id="CAMXCT030004334">
    <property type="protein sequence ID" value="CAL4795918.1"/>
    <property type="molecule type" value="Genomic_DNA"/>
</dbReference>
<evidence type="ECO:0000313" key="4">
    <source>
        <dbReference type="Proteomes" id="UP001152797"/>
    </source>
</evidence>
<feature type="region of interest" description="Disordered" evidence="1">
    <location>
        <begin position="172"/>
        <end position="191"/>
    </location>
</feature>
<comment type="caution">
    <text evidence="2">The sequence shown here is derived from an EMBL/GenBank/DDBJ whole genome shotgun (WGS) entry which is preliminary data.</text>
</comment>
<evidence type="ECO:0000313" key="2">
    <source>
        <dbReference type="EMBL" id="CAI4008606.1"/>
    </source>
</evidence>
<sequence>MKRPASKVVAAKPKKPKTKPLKPVPKKVAQSAVPSSERGALFAEEAFDAETFAHRFRYGDFSGDSAAAITEARKDAVLSQKPRVLKWSTSSKSNITVLTVIFSSGSGHLPLQDTVHLWSLKQMVDFARALGATGTRRTRKAGLLPSPEAVCIRCPPLWWSLALWAFAQSAGGSSGKGKGTEAVPTCPKEPASMPGDFPKLLHALLEGGKNGAGEREVRNTLMSILMPVEAQ</sequence>
<organism evidence="2">
    <name type="scientific">Cladocopium goreaui</name>
    <dbReference type="NCBI Taxonomy" id="2562237"/>
    <lineage>
        <taxon>Eukaryota</taxon>
        <taxon>Sar</taxon>
        <taxon>Alveolata</taxon>
        <taxon>Dinophyceae</taxon>
        <taxon>Suessiales</taxon>
        <taxon>Symbiodiniaceae</taxon>
        <taxon>Cladocopium</taxon>
    </lineage>
</organism>
<evidence type="ECO:0000313" key="3">
    <source>
        <dbReference type="EMBL" id="CAL1161981.1"/>
    </source>
</evidence>
<feature type="compositionally biased region" description="Low complexity" evidence="1">
    <location>
        <begin position="1"/>
        <end position="11"/>
    </location>
</feature>
<dbReference type="Proteomes" id="UP001152797">
    <property type="component" value="Unassembled WGS sequence"/>
</dbReference>
<reference evidence="2" key="1">
    <citation type="submission" date="2022-10" db="EMBL/GenBank/DDBJ databases">
        <authorList>
            <person name="Chen Y."/>
            <person name="Dougan E. K."/>
            <person name="Chan C."/>
            <person name="Rhodes N."/>
            <person name="Thang M."/>
        </authorList>
    </citation>
    <scope>NUCLEOTIDE SEQUENCE</scope>
</reference>
<name>A0A9P1GC44_9DINO</name>